<name>A0A6J4RLM7_9ACTN</name>
<sequence>MSEVLTEREAIAGPIVTPGELLPYAVLGGLLLTLVVYFVGADEGAASLVGGGTVHEFVHDARHLLGFPCH</sequence>
<gene>
    <name evidence="2" type="ORF">AVDCRST_MAG53-1393</name>
</gene>
<reference evidence="2" key="1">
    <citation type="submission" date="2020-02" db="EMBL/GenBank/DDBJ databases">
        <authorList>
            <person name="Meier V. D."/>
        </authorList>
    </citation>
    <scope>NUCLEOTIDE SEQUENCE</scope>
    <source>
        <strain evidence="2">AVDCRST_MAG53</strain>
    </source>
</reference>
<protein>
    <recommendedName>
        <fullName evidence="3">Cobalt transporter</fullName>
    </recommendedName>
</protein>
<organism evidence="2">
    <name type="scientific">uncultured Solirubrobacteraceae bacterium</name>
    <dbReference type="NCBI Taxonomy" id="1162706"/>
    <lineage>
        <taxon>Bacteria</taxon>
        <taxon>Bacillati</taxon>
        <taxon>Actinomycetota</taxon>
        <taxon>Thermoleophilia</taxon>
        <taxon>Solirubrobacterales</taxon>
        <taxon>Solirubrobacteraceae</taxon>
        <taxon>environmental samples</taxon>
    </lineage>
</organism>
<dbReference type="Pfam" id="PF09489">
    <property type="entry name" value="CbtB"/>
    <property type="match status" value="1"/>
</dbReference>
<accession>A0A6J4RLM7</accession>
<evidence type="ECO:0000256" key="1">
    <source>
        <dbReference type="SAM" id="Phobius"/>
    </source>
</evidence>
<keyword evidence="1" id="KW-0812">Transmembrane</keyword>
<dbReference type="AlphaFoldDB" id="A0A6J4RLM7"/>
<keyword evidence="1" id="KW-1133">Transmembrane helix</keyword>
<proteinExistence type="predicted"/>
<dbReference type="EMBL" id="CADCVR010000001">
    <property type="protein sequence ID" value="CAA9472186.1"/>
    <property type="molecule type" value="Genomic_DNA"/>
</dbReference>
<keyword evidence="1" id="KW-0472">Membrane</keyword>
<feature type="transmembrane region" description="Helical" evidence="1">
    <location>
        <begin position="21"/>
        <end position="40"/>
    </location>
</feature>
<dbReference type="InterPro" id="IPR012667">
    <property type="entry name" value="CbtB_put"/>
</dbReference>
<evidence type="ECO:0008006" key="3">
    <source>
        <dbReference type="Google" id="ProtNLM"/>
    </source>
</evidence>
<evidence type="ECO:0000313" key="2">
    <source>
        <dbReference type="EMBL" id="CAA9472186.1"/>
    </source>
</evidence>